<organism evidence="4 5">
    <name type="scientific">Gonapodya prolifera (strain JEL478)</name>
    <name type="common">Monoblepharis prolifera</name>
    <dbReference type="NCBI Taxonomy" id="1344416"/>
    <lineage>
        <taxon>Eukaryota</taxon>
        <taxon>Fungi</taxon>
        <taxon>Fungi incertae sedis</taxon>
        <taxon>Chytridiomycota</taxon>
        <taxon>Chytridiomycota incertae sedis</taxon>
        <taxon>Monoblepharidomycetes</taxon>
        <taxon>Monoblepharidales</taxon>
        <taxon>Gonapodyaceae</taxon>
        <taxon>Gonapodya</taxon>
    </lineage>
</organism>
<evidence type="ECO:0000313" key="4">
    <source>
        <dbReference type="EMBL" id="KXS17069.1"/>
    </source>
</evidence>
<dbReference type="EMBL" id="KQ965749">
    <property type="protein sequence ID" value="KXS17069.1"/>
    <property type="molecule type" value="Genomic_DNA"/>
</dbReference>
<reference evidence="4 5" key="1">
    <citation type="journal article" date="2015" name="Genome Biol. Evol.">
        <title>Phylogenomic analyses indicate that early fungi evolved digesting cell walls of algal ancestors of land plants.</title>
        <authorList>
            <person name="Chang Y."/>
            <person name="Wang S."/>
            <person name="Sekimoto S."/>
            <person name="Aerts A.L."/>
            <person name="Choi C."/>
            <person name="Clum A."/>
            <person name="LaButti K.M."/>
            <person name="Lindquist E.A."/>
            <person name="Yee Ngan C."/>
            <person name="Ohm R.A."/>
            <person name="Salamov A.A."/>
            <person name="Grigoriev I.V."/>
            <person name="Spatafora J.W."/>
            <person name="Berbee M.L."/>
        </authorList>
    </citation>
    <scope>NUCLEOTIDE SEQUENCE [LARGE SCALE GENOMIC DNA]</scope>
    <source>
        <strain evidence="4 5">JEL478</strain>
    </source>
</reference>
<feature type="domain" description="PB1" evidence="3">
    <location>
        <begin position="2"/>
        <end position="84"/>
    </location>
</feature>
<proteinExistence type="predicted"/>
<dbReference type="Pfam" id="PF00564">
    <property type="entry name" value="PB1"/>
    <property type="match status" value="1"/>
</dbReference>
<keyword evidence="2" id="KW-0812">Transmembrane</keyword>
<feature type="compositionally biased region" description="Low complexity" evidence="1">
    <location>
        <begin position="125"/>
        <end position="144"/>
    </location>
</feature>
<feature type="transmembrane region" description="Helical" evidence="2">
    <location>
        <begin position="285"/>
        <end position="318"/>
    </location>
</feature>
<feature type="region of interest" description="Disordered" evidence="1">
    <location>
        <begin position="341"/>
        <end position="381"/>
    </location>
</feature>
<protein>
    <recommendedName>
        <fullName evidence="3">PB1 domain-containing protein</fullName>
    </recommendedName>
</protein>
<evidence type="ECO:0000256" key="1">
    <source>
        <dbReference type="SAM" id="MobiDB-lite"/>
    </source>
</evidence>
<dbReference type="InterPro" id="IPR000270">
    <property type="entry name" value="PB1_dom"/>
</dbReference>
<sequence>MPRTIKLSHESVIRKVTVAEDAEWDQLDKQVKNLFGIPESDVLELAYRDEDGDVVSLNTTQELRDAVFSGGDAAKAARFEVKAVGGKGKKIEFAESTSLYPDVPLVALIPSPFSSSPISPPPPAATAAPVNPAEGSPAPSAEPEPIQEVVGGERSTGSGPKTEDFLEGVERIGGEITSFVQTQLNSFLAATSTPPSGPTNTDPRNAEGAPVNSTVASTPILQHTVSLQYRPDHTITYAIPAWTSHPFVLVPLLLGVMHALGKAGKVLPSLFAASLFAKRNRGSKFYGSVVPLMLVIFGLKALWWLMIPMTIGAAIMGLKRMKRRMWQRRAAAWGPAGQWAGNGNGFRGWDQPREGQRQRRGWRRGEANAWGPGSSSDEGWY</sequence>
<evidence type="ECO:0000313" key="5">
    <source>
        <dbReference type="Proteomes" id="UP000070544"/>
    </source>
</evidence>
<keyword evidence="2" id="KW-1133">Transmembrane helix</keyword>
<accession>A0A139AJX5</accession>
<evidence type="ECO:0000256" key="2">
    <source>
        <dbReference type="SAM" id="Phobius"/>
    </source>
</evidence>
<feature type="region of interest" description="Disordered" evidence="1">
    <location>
        <begin position="115"/>
        <end position="164"/>
    </location>
</feature>
<dbReference type="SUPFAM" id="SSF54277">
    <property type="entry name" value="CAD &amp; PB1 domains"/>
    <property type="match status" value="1"/>
</dbReference>
<feature type="region of interest" description="Disordered" evidence="1">
    <location>
        <begin position="189"/>
        <end position="211"/>
    </location>
</feature>
<dbReference type="Proteomes" id="UP000070544">
    <property type="component" value="Unassembled WGS sequence"/>
</dbReference>
<evidence type="ECO:0000259" key="3">
    <source>
        <dbReference type="SMART" id="SM00666"/>
    </source>
</evidence>
<dbReference type="Gene3D" id="3.10.20.90">
    <property type="entry name" value="Phosphatidylinositol 3-kinase Catalytic Subunit, Chain A, domain 1"/>
    <property type="match status" value="1"/>
</dbReference>
<dbReference type="AlphaFoldDB" id="A0A139AJX5"/>
<name>A0A139AJX5_GONPJ</name>
<gene>
    <name evidence="4" type="ORF">M427DRAFT_55075</name>
</gene>
<dbReference type="SMART" id="SM00666">
    <property type="entry name" value="PB1"/>
    <property type="match status" value="1"/>
</dbReference>
<keyword evidence="2" id="KW-0472">Membrane</keyword>
<dbReference type="OrthoDB" id="661148at2759"/>
<feature type="compositionally biased region" description="Polar residues" evidence="1">
    <location>
        <begin position="189"/>
        <end position="203"/>
    </location>
</feature>
<keyword evidence="5" id="KW-1185">Reference proteome</keyword>
<dbReference type="CDD" id="cd05992">
    <property type="entry name" value="PB1"/>
    <property type="match status" value="1"/>
</dbReference>